<name>A0ABP9UL18_9BACT</name>
<feature type="domain" description="RNA polymerase sigma-70 ECF-like HTH" evidence="1">
    <location>
        <begin position="18"/>
        <end position="173"/>
    </location>
</feature>
<evidence type="ECO:0000313" key="3">
    <source>
        <dbReference type="Proteomes" id="UP001476282"/>
    </source>
</evidence>
<dbReference type="SUPFAM" id="SSF88659">
    <property type="entry name" value="Sigma3 and sigma4 domains of RNA polymerase sigma factors"/>
    <property type="match status" value="1"/>
</dbReference>
<organism evidence="2 3">
    <name type="scientific">Haloferula sargassicola</name>
    <dbReference type="NCBI Taxonomy" id="490096"/>
    <lineage>
        <taxon>Bacteria</taxon>
        <taxon>Pseudomonadati</taxon>
        <taxon>Verrucomicrobiota</taxon>
        <taxon>Verrucomicrobiia</taxon>
        <taxon>Verrucomicrobiales</taxon>
        <taxon>Verrucomicrobiaceae</taxon>
        <taxon>Haloferula</taxon>
    </lineage>
</organism>
<dbReference type="Proteomes" id="UP001476282">
    <property type="component" value="Unassembled WGS sequence"/>
</dbReference>
<dbReference type="InterPro" id="IPR053812">
    <property type="entry name" value="HTH_Sigma70_ECF-like"/>
</dbReference>
<accession>A0ABP9UL18</accession>
<dbReference type="NCBIfam" id="TIGR02999">
    <property type="entry name" value="Sig-70_X6"/>
    <property type="match status" value="1"/>
</dbReference>
<evidence type="ECO:0000313" key="2">
    <source>
        <dbReference type="EMBL" id="GAA5481036.1"/>
    </source>
</evidence>
<protein>
    <recommendedName>
        <fullName evidence="1">RNA polymerase sigma-70 ECF-like HTH domain-containing protein</fullName>
    </recommendedName>
</protein>
<dbReference type="Pfam" id="PF07638">
    <property type="entry name" value="Sigma70_ECF"/>
    <property type="match status" value="1"/>
</dbReference>
<proteinExistence type="predicted"/>
<dbReference type="InterPro" id="IPR013324">
    <property type="entry name" value="RNA_pol_sigma_r3/r4-like"/>
</dbReference>
<dbReference type="InterPro" id="IPR036388">
    <property type="entry name" value="WH-like_DNA-bd_sf"/>
</dbReference>
<dbReference type="EMBL" id="BAABRI010000001">
    <property type="protein sequence ID" value="GAA5481036.1"/>
    <property type="molecule type" value="Genomic_DNA"/>
</dbReference>
<evidence type="ECO:0000259" key="1">
    <source>
        <dbReference type="Pfam" id="PF07638"/>
    </source>
</evidence>
<dbReference type="InterPro" id="IPR011517">
    <property type="entry name" value="RNA_pol_sigma70_ECF-like"/>
</dbReference>
<keyword evidence="3" id="KW-1185">Reference proteome</keyword>
<sequence>MESNRMTSMDESTTMFSSEQLLPLVYEELRKLASQKLAREWGPMPTLQPTALVHEVWIRVGMDGSGEWRNEAHFFGAAAQAMRRILVERARAKLAAKRTPPREFDEEHWHEDDDHVLVIHECLGSLEKTSPEAARVVLLKFYGGLSTPEIARIEGMSPRTVERLWMYAKARLYRLIGEHADFHGQVP</sequence>
<dbReference type="Gene3D" id="1.10.10.10">
    <property type="entry name" value="Winged helix-like DNA-binding domain superfamily/Winged helix DNA-binding domain"/>
    <property type="match status" value="1"/>
</dbReference>
<reference evidence="2 3" key="1">
    <citation type="submission" date="2024-02" db="EMBL/GenBank/DDBJ databases">
        <title>Haloferula sargassicola NBRC 104335.</title>
        <authorList>
            <person name="Ichikawa N."/>
            <person name="Katano-Makiyama Y."/>
            <person name="Hidaka K."/>
        </authorList>
    </citation>
    <scope>NUCLEOTIDE SEQUENCE [LARGE SCALE GENOMIC DNA]</scope>
    <source>
        <strain evidence="2 3">NBRC 104335</strain>
    </source>
</reference>
<gene>
    <name evidence="2" type="ORF">Hsar01_00241</name>
</gene>
<comment type="caution">
    <text evidence="2">The sequence shown here is derived from an EMBL/GenBank/DDBJ whole genome shotgun (WGS) entry which is preliminary data.</text>
</comment>